<dbReference type="InterPro" id="IPR032675">
    <property type="entry name" value="LRR_dom_sf"/>
</dbReference>
<proteinExistence type="predicted"/>
<accession>A0A6V7Q5D7</accession>
<organism evidence="1">
    <name type="scientific">Ananas comosus var. bracteatus</name>
    <name type="common">red pineapple</name>
    <dbReference type="NCBI Taxonomy" id="296719"/>
    <lineage>
        <taxon>Eukaryota</taxon>
        <taxon>Viridiplantae</taxon>
        <taxon>Streptophyta</taxon>
        <taxon>Embryophyta</taxon>
        <taxon>Tracheophyta</taxon>
        <taxon>Spermatophyta</taxon>
        <taxon>Magnoliopsida</taxon>
        <taxon>Liliopsida</taxon>
        <taxon>Poales</taxon>
        <taxon>Bromeliaceae</taxon>
        <taxon>Bromelioideae</taxon>
        <taxon>Ananas</taxon>
    </lineage>
</organism>
<protein>
    <recommendedName>
        <fullName evidence="2">Transport inhibitor response 1-like protein</fullName>
    </recommendedName>
</protein>
<name>A0A6V7Q5D7_ANACO</name>
<dbReference type="Gene3D" id="3.80.10.10">
    <property type="entry name" value="Ribonuclease Inhibitor"/>
    <property type="match status" value="1"/>
</dbReference>
<evidence type="ECO:0000313" key="1">
    <source>
        <dbReference type="EMBL" id="CAD1838117.1"/>
    </source>
</evidence>
<gene>
    <name evidence="1" type="ORF">CB5_LOCUS21328</name>
</gene>
<dbReference type="AlphaFoldDB" id="A0A6V7Q5D7"/>
<evidence type="ECO:0008006" key="2">
    <source>
        <dbReference type="Google" id="ProtNLM"/>
    </source>
</evidence>
<reference evidence="1" key="1">
    <citation type="submission" date="2020-07" db="EMBL/GenBank/DDBJ databases">
        <authorList>
            <person name="Lin J."/>
        </authorList>
    </citation>
    <scope>NUCLEOTIDE SEQUENCE</scope>
</reference>
<sequence>MDEGFGAIVVNCKKLTRLAVSGLLTDKAFEYIGSYGKSPFGDAGLLSGIHHFYNMRFVWMSSCKLSLNGCKEVARRLPRLVVEVIRDRPEDEESGAVEKLYMYRSLAGPRDDAPPFVNIL</sequence>
<dbReference type="EMBL" id="LR862132">
    <property type="protein sequence ID" value="CAD1838117.1"/>
    <property type="molecule type" value="Genomic_DNA"/>
</dbReference>